<dbReference type="PANTHER" id="PTHR34704">
    <property type="entry name" value="ATPASE"/>
    <property type="match status" value="1"/>
</dbReference>
<evidence type="ECO:0000256" key="1">
    <source>
        <dbReference type="SAM" id="MobiDB-lite"/>
    </source>
</evidence>
<protein>
    <submittedName>
        <fullName evidence="2">Uncharacterized protein</fullName>
    </submittedName>
</protein>
<dbReference type="InterPro" id="IPR027417">
    <property type="entry name" value="P-loop_NTPase"/>
</dbReference>
<dbReference type="PANTHER" id="PTHR34704:SF1">
    <property type="entry name" value="ATPASE"/>
    <property type="match status" value="1"/>
</dbReference>
<keyword evidence="3" id="KW-1185">Reference proteome</keyword>
<evidence type="ECO:0000313" key="2">
    <source>
        <dbReference type="EMBL" id="SHF73703.1"/>
    </source>
</evidence>
<dbReference type="EMBL" id="FQUW01000062">
    <property type="protein sequence ID" value="SHF73703.1"/>
    <property type="molecule type" value="Genomic_DNA"/>
</dbReference>
<feature type="region of interest" description="Disordered" evidence="1">
    <location>
        <begin position="182"/>
        <end position="201"/>
    </location>
</feature>
<dbReference type="SUPFAM" id="SSF52540">
    <property type="entry name" value="P-loop containing nucleoside triphosphate hydrolases"/>
    <property type="match status" value="1"/>
</dbReference>
<proteinExistence type="predicted"/>
<accession>A0A1M5E397</accession>
<gene>
    <name evidence="2" type="ORF">SAMN02745218_02980</name>
</gene>
<sequence length="201" mass="22222">MVFVNRKTELNWLKETYRSGRAGLLVLYDCRRVGKTEMLRVFAGGRGTSFLWPTWHPAGSSWPLFRSGCGSRPTDRQKRVFPFLPGEAAFRFMGGLARQERLIVVLDEFPYLMETNPAIPSILQKVWDPWWDGRNELDLLAISEDEAAIMVAPQGSIPPVIAALRSFPGRLPPAGHSRPAGGGYGAGIPTPGSLHGRGTVY</sequence>
<evidence type="ECO:0000313" key="3">
    <source>
        <dbReference type="Proteomes" id="UP000184196"/>
    </source>
</evidence>
<dbReference type="AlphaFoldDB" id="A0A1M5E397"/>
<dbReference type="Gene3D" id="3.40.50.300">
    <property type="entry name" value="P-loop containing nucleotide triphosphate hydrolases"/>
    <property type="match status" value="1"/>
</dbReference>
<dbReference type="Proteomes" id="UP000184196">
    <property type="component" value="Unassembled WGS sequence"/>
</dbReference>
<reference evidence="3" key="1">
    <citation type="submission" date="2016-11" db="EMBL/GenBank/DDBJ databases">
        <authorList>
            <person name="Varghese N."/>
            <person name="Submissions S."/>
        </authorList>
    </citation>
    <scope>NUCLEOTIDE SEQUENCE [LARGE SCALE GENOMIC DNA]</scope>
    <source>
        <strain evidence="3">DSM 11792</strain>
    </source>
</reference>
<organism evidence="2 3">
    <name type="scientific">Desulfofundulus australicus DSM 11792</name>
    <dbReference type="NCBI Taxonomy" id="1121425"/>
    <lineage>
        <taxon>Bacteria</taxon>
        <taxon>Bacillati</taxon>
        <taxon>Bacillota</taxon>
        <taxon>Clostridia</taxon>
        <taxon>Eubacteriales</taxon>
        <taxon>Peptococcaceae</taxon>
        <taxon>Desulfofundulus</taxon>
    </lineage>
</organism>
<name>A0A1M5E397_9FIRM</name>